<evidence type="ECO:0000259" key="3">
    <source>
        <dbReference type="Pfam" id="PF00048"/>
    </source>
</evidence>
<feature type="signal peptide" evidence="2">
    <location>
        <begin position="1"/>
        <end position="26"/>
    </location>
</feature>
<proteinExistence type="predicted"/>
<sequence length="106" mass="11490">MDFALTSRQLVFLFCIITLLFSCVLGVRSSDSKPQTCCAQTTGGHVSSAHVKNCAYTEKKGRCLEAYVFLFNNGKLHCSSVNAKGINATLAKLEKKGIQCVGRPQS</sequence>
<dbReference type="Proteomes" id="UP000824219">
    <property type="component" value="Linkage Group LG23"/>
</dbReference>
<evidence type="ECO:0000256" key="1">
    <source>
        <dbReference type="ARBA" id="ARBA00022514"/>
    </source>
</evidence>
<comment type="caution">
    <text evidence="4">The sequence shown here is derived from an EMBL/GenBank/DDBJ whole genome shotgun (WGS) entry which is preliminary data.</text>
</comment>
<dbReference type="AlphaFoldDB" id="A0A9D3SBP4"/>
<feature type="chain" id="PRO_5039240886" description="Chemokine interleukin-8-like domain-containing protein" evidence="2">
    <location>
        <begin position="27"/>
        <end position="106"/>
    </location>
</feature>
<protein>
    <recommendedName>
        <fullName evidence="3">Chemokine interleukin-8-like domain-containing protein</fullName>
    </recommendedName>
</protein>
<dbReference type="Pfam" id="PF00048">
    <property type="entry name" value="IL8"/>
    <property type="match status" value="1"/>
</dbReference>
<dbReference type="InterPro" id="IPR036048">
    <property type="entry name" value="Interleukin_8-like_sf"/>
</dbReference>
<dbReference type="GO" id="GO:0005615">
    <property type="term" value="C:extracellular space"/>
    <property type="evidence" value="ECO:0007669"/>
    <property type="project" value="UniProtKB-KW"/>
</dbReference>
<organism evidence="4 5">
    <name type="scientific">Hemibagrus wyckioides</name>
    <dbReference type="NCBI Taxonomy" id="337641"/>
    <lineage>
        <taxon>Eukaryota</taxon>
        <taxon>Metazoa</taxon>
        <taxon>Chordata</taxon>
        <taxon>Craniata</taxon>
        <taxon>Vertebrata</taxon>
        <taxon>Euteleostomi</taxon>
        <taxon>Actinopterygii</taxon>
        <taxon>Neopterygii</taxon>
        <taxon>Teleostei</taxon>
        <taxon>Ostariophysi</taxon>
        <taxon>Siluriformes</taxon>
        <taxon>Bagridae</taxon>
        <taxon>Hemibagrus</taxon>
    </lineage>
</organism>
<gene>
    <name evidence="4" type="ORF">KOW79_018770</name>
</gene>
<dbReference type="EMBL" id="JAHKSW010000023">
    <property type="protein sequence ID" value="KAG7317735.1"/>
    <property type="molecule type" value="Genomic_DNA"/>
</dbReference>
<keyword evidence="1" id="KW-0202">Cytokine</keyword>
<reference evidence="4 5" key="1">
    <citation type="submission" date="2021-06" db="EMBL/GenBank/DDBJ databases">
        <title>Chromosome-level genome assembly of the red-tail catfish (Hemibagrus wyckioides).</title>
        <authorList>
            <person name="Shao F."/>
        </authorList>
    </citation>
    <scope>NUCLEOTIDE SEQUENCE [LARGE SCALE GENOMIC DNA]</scope>
    <source>
        <strain evidence="4">EC202008001</strain>
        <tissue evidence="4">Blood</tissue>
    </source>
</reference>
<feature type="domain" description="Chemokine interleukin-8-like" evidence="3">
    <location>
        <begin position="36"/>
        <end position="90"/>
    </location>
</feature>
<evidence type="ECO:0000313" key="5">
    <source>
        <dbReference type="Proteomes" id="UP000824219"/>
    </source>
</evidence>
<dbReference type="Gene3D" id="2.40.50.40">
    <property type="match status" value="1"/>
</dbReference>
<evidence type="ECO:0000256" key="2">
    <source>
        <dbReference type="SAM" id="SignalP"/>
    </source>
</evidence>
<dbReference type="GO" id="GO:0006955">
    <property type="term" value="P:immune response"/>
    <property type="evidence" value="ECO:0007669"/>
    <property type="project" value="InterPro"/>
</dbReference>
<dbReference type="SUPFAM" id="SSF54117">
    <property type="entry name" value="Interleukin 8-like chemokines"/>
    <property type="match status" value="1"/>
</dbReference>
<dbReference type="GO" id="GO:0008009">
    <property type="term" value="F:chemokine activity"/>
    <property type="evidence" value="ECO:0007669"/>
    <property type="project" value="InterPro"/>
</dbReference>
<name>A0A9D3SBP4_9TELE</name>
<keyword evidence="5" id="KW-1185">Reference proteome</keyword>
<evidence type="ECO:0000313" key="4">
    <source>
        <dbReference type="EMBL" id="KAG7317735.1"/>
    </source>
</evidence>
<accession>A0A9D3SBP4</accession>
<dbReference type="InterPro" id="IPR001811">
    <property type="entry name" value="Chemokine_IL8-like_dom"/>
</dbReference>
<keyword evidence="2" id="KW-0732">Signal</keyword>